<dbReference type="AlphaFoldDB" id="A0A5A7P3X9"/>
<accession>A0A5A7P3X9</accession>
<keyword evidence="2" id="KW-1185">Reference proteome</keyword>
<dbReference type="EMBL" id="BKCP01001891">
    <property type="protein sequence ID" value="GER27420.1"/>
    <property type="molecule type" value="Genomic_DNA"/>
</dbReference>
<gene>
    <name evidence="1" type="ORF">STAS_03131</name>
</gene>
<name>A0A5A7P3X9_STRAF</name>
<evidence type="ECO:0000313" key="1">
    <source>
        <dbReference type="EMBL" id="GER27420.1"/>
    </source>
</evidence>
<evidence type="ECO:0000313" key="2">
    <source>
        <dbReference type="Proteomes" id="UP000325081"/>
    </source>
</evidence>
<comment type="caution">
    <text evidence="1">The sequence shown here is derived from an EMBL/GenBank/DDBJ whole genome shotgun (WGS) entry which is preliminary data.</text>
</comment>
<sequence>MQHQVNLSRYSCEKIHNLLLSSVVNCHDLLLHWAHTVNIKLRLKAPGKVNKSRVLGHADTVNNIITAAMAIQLDSGYSIAGPIPFSLYIGSWSLRFWTQFVFLLSVPDNRAYSRCNVPF</sequence>
<organism evidence="1 2">
    <name type="scientific">Striga asiatica</name>
    <name type="common">Asiatic witchweed</name>
    <name type="synonym">Buchnera asiatica</name>
    <dbReference type="NCBI Taxonomy" id="4170"/>
    <lineage>
        <taxon>Eukaryota</taxon>
        <taxon>Viridiplantae</taxon>
        <taxon>Streptophyta</taxon>
        <taxon>Embryophyta</taxon>
        <taxon>Tracheophyta</taxon>
        <taxon>Spermatophyta</taxon>
        <taxon>Magnoliopsida</taxon>
        <taxon>eudicotyledons</taxon>
        <taxon>Gunneridae</taxon>
        <taxon>Pentapetalae</taxon>
        <taxon>asterids</taxon>
        <taxon>lamiids</taxon>
        <taxon>Lamiales</taxon>
        <taxon>Orobanchaceae</taxon>
        <taxon>Buchnereae</taxon>
        <taxon>Striga</taxon>
    </lineage>
</organism>
<dbReference type="Proteomes" id="UP000325081">
    <property type="component" value="Unassembled WGS sequence"/>
</dbReference>
<proteinExistence type="predicted"/>
<reference evidence="2" key="1">
    <citation type="journal article" date="2019" name="Curr. Biol.">
        <title>Genome Sequence of Striga asiatica Provides Insight into the Evolution of Plant Parasitism.</title>
        <authorList>
            <person name="Yoshida S."/>
            <person name="Kim S."/>
            <person name="Wafula E.K."/>
            <person name="Tanskanen J."/>
            <person name="Kim Y.M."/>
            <person name="Honaas L."/>
            <person name="Yang Z."/>
            <person name="Spallek T."/>
            <person name="Conn C.E."/>
            <person name="Ichihashi Y."/>
            <person name="Cheong K."/>
            <person name="Cui S."/>
            <person name="Der J.P."/>
            <person name="Gundlach H."/>
            <person name="Jiao Y."/>
            <person name="Hori C."/>
            <person name="Ishida J.K."/>
            <person name="Kasahara H."/>
            <person name="Kiba T."/>
            <person name="Kim M.S."/>
            <person name="Koo N."/>
            <person name="Laohavisit A."/>
            <person name="Lee Y.H."/>
            <person name="Lumba S."/>
            <person name="McCourt P."/>
            <person name="Mortimer J.C."/>
            <person name="Mutuku J.M."/>
            <person name="Nomura T."/>
            <person name="Sasaki-Sekimoto Y."/>
            <person name="Seto Y."/>
            <person name="Wang Y."/>
            <person name="Wakatake T."/>
            <person name="Sakakibara H."/>
            <person name="Demura T."/>
            <person name="Yamaguchi S."/>
            <person name="Yoneyama K."/>
            <person name="Manabe R.I."/>
            <person name="Nelson D.C."/>
            <person name="Schulman A.H."/>
            <person name="Timko M.P."/>
            <person name="dePamphilis C.W."/>
            <person name="Choi D."/>
            <person name="Shirasu K."/>
        </authorList>
    </citation>
    <scope>NUCLEOTIDE SEQUENCE [LARGE SCALE GENOMIC DNA]</scope>
    <source>
        <strain evidence="2">cv. UVA1</strain>
    </source>
</reference>
<protein>
    <submittedName>
        <fullName evidence="1">Bifunctional nuclease in basal defense response1</fullName>
    </submittedName>
</protein>